<protein>
    <submittedName>
        <fullName evidence="1">Uncharacterized protein</fullName>
    </submittedName>
</protein>
<keyword evidence="2" id="KW-1185">Reference proteome</keyword>
<dbReference type="EMBL" id="JARQWQ010000092">
    <property type="protein sequence ID" value="KAK2551906.1"/>
    <property type="molecule type" value="Genomic_DNA"/>
</dbReference>
<name>A0AAD9PZJ2_ACRCE</name>
<reference evidence="1" key="2">
    <citation type="journal article" date="2023" name="Science">
        <title>Genomic signatures of disease resistance in endangered staghorn corals.</title>
        <authorList>
            <person name="Vollmer S.V."/>
            <person name="Selwyn J.D."/>
            <person name="Despard B.A."/>
            <person name="Roesel C.L."/>
        </authorList>
    </citation>
    <scope>NUCLEOTIDE SEQUENCE</scope>
    <source>
        <strain evidence="1">K2</strain>
    </source>
</reference>
<dbReference type="Proteomes" id="UP001249851">
    <property type="component" value="Unassembled WGS sequence"/>
</dbReference>
<comment type="caution">
    <text evidence="1">The sequence shown here is derived from an EMBL/GenBank/DDBJ whole genome shotgun (WGS) entry which is preliminary data.</text>
</comment>
<organism evidence="1 2">
    <name type="scientific">Acropora cervicornis</name>
    <name type="common">Staghorn coral</name>
    <dbReference type="NCBI Taxonomy" id="6130"/>
    <lineage>
        <taxon>Eukaryota</taxon>
        <taxon>Metazoa</taxon>
        <taxon>Cnidaria</taxon>
        <taxon>Anthozoa</taxon>
        <taxon>Hexacorallia</taxon>
        <taxon>Scleractinia</taxon>
        <taxon>Astrocoeniina</taxon>
        <taxon>Acroporidae</taxon>
        <taxon>Acropora</taxon>
    </lineage>
</organism>
<evidence type="ECO:0000313" key="1">
    <source>
        <dbReference type="EMBL" id="KAK2551906.1"/>
    </source>
</evidence>
<dbReference type="AlphaFoldDB" id="A0AAD9PZJ2"/>
<evidence type="ECO:0000313" key="2">
    <source>
        <dbReference type="Proteomes" id="UP001249851"/>
    </source>
</evidence>
<reference evidence="1" key="1">
    <citation type="journal article" date="2023" name="G3 (Bethesda)">
        <title>Whole genome assembly and annotation of the endangered Caribbean coral Acropora cervicornis.</title>
        <authorList>
            <person name="Selwyn J.D."/>
            <person name="Vollmer S.V."/>
        </authorList>
    </citation>
    <scope>NUCLEOTIDE SEQUENCE</scope>
    <source>
        <strain evidence="1">K2</strain>
    </source>
</reference>
<gene>
    <name evidence="1" type="ORF">P5673_027153</name>
</gene>
<sequence>MSFFAFDPELEQKLNDIDEFIKTQCGDLTDGFDQSEWLLPSQAGEAQMHASSCNLKAAEPGLSVPGCDATAEELIDPYDADDSRPEVRVQILNLKENKATKSVGDYDSRVGSSEVTIIARAEEEIKRIRVYIQPCPETTTRSPDATGPVELRANLQYYDHKQTVLSVDLNSFHKEQVTRTACRQSSTDIAERNLFELVIMVGLRTGNISTVKSKPFRIGIKSQQMVKDIEQDNSDPFDEGAQEVPSYSCEVVASNSKMDSDFPESFDESLDTNTIVNRVASKLRQELARLHLRDSFHSSPPVLRTDPLIFGKVVLRPDTTLDKKKVSSYYNRDSRARYVVEQPDLPVLLKLMSRTTTCTSGGRRRANGFKTAEEDFWWACGLCFFERRKKSTVKAHVAQRVCQKTSLRKEMRQRRKAMGHLKRYSSCEFNSERFEGFDQFTWNSPLSV</sequence>
<accession>A0AAD9PZJ2</accession>
<proteinExistence type="predicted"/>